<dbReference type="EMBL" id="GL377302">
    <property type="protein sequence ID" value="EFJ03275.1"/>
    <property type="molecule type" value="Genomic_DNA"/>
</dbReference>
<feature type="compositionally biased region" description="Basic residues" evidence="1">
    <location>
        <begin position="176"/>
        <end position="186"/>
    </location>
</feature>
<dbReference type="HOGENOM" id="CLU_089470_0_1_1"/>
<evidence type="ECO:0000256" key="1">
    <source>
        <dbReference type="SAM" id="MobiDB-lite"/>
    </source>
</evidence>
<sequence length="186" mass="21287">MRAAWTLRPAWSPPTFRLACSLAKPPPHRALIEQEQMNDAKRWVQDFKSVEIPRNLVDITFSRSSGPGGQNVNKVNTKATLRCSVTSSWIPQWAGARLRESPHYVRATDSILLTSTAHRSQAQNIEECMRKLHNVIETASSADIRNEASPEQKQRVKALERANKERQKREKMYRSQLKKSRSARPD</sequence>
<dbReference type="GO" id="GO:0070126">
    <property type="term" value="P:mitochondrial translational termination"/>
    <property type="evidence" value="ECO:0007669"/>
    <property type="project" value="TreeGrafter"/>
</dbReference>
<dbReference type="Proteomes" id="UP000007431">
    <property type="component" value="Unassembled WGS sequence"/>
</dbReference>
<reference evidence="3 4" key="1">
    <citation type="journal article" date="2010" name="Nat. Biotechnol.">
        <title>Genome sequence of the model mushroom Schizophyllum commune.</title>
        <authorList>
            <person name="Ohm R.A."/>
            <person name="de Jong J.F."/>
            <person name="Lugones L.G."/>
            <person name="Aerts A."/>
            <person name="Kothe E."/>
            <person name="Stajich J.E."/>
            <person name="de Vries R.P."/>
            <person name="Record E."/>
            <person name="Levasseur A."/>
            <person name="Baker S.E."/>
            <person name="Bartholomew K.A."/>
            <person name="Coutinho P.M."/>
            <person name="Erdmann S."/>
            <person name="Fowler T.J."/>
            <person name="Gathman A.C."/>
            <person name="Lombard V."/>
            <person name="Henrissat B."/>
            <person name="Knabe N."/>
            <person name="Kuees U."/>
            <person name="Lilly W.W."/>
            <person name="Lindquist E."/>
            <person name="Lucas S."/>
            <person name="Magnuson J.K."/>
            <person name="Piumi F."/>
            <person name="Raudaskoski M."/>
            <person name="Salamov A."/>
            <person name="Schmutz J."/>
            <person name="Schwarze F.W.M.R."/>
            <person name="vanKuyk P.A."/>
            <person name="Horton J.S."/>
            <person name="Grigoriev I.V."/>
            <person name="Woesten H.A.B."/>
        </authorList>
    </citation>
    <scope>NUCLEOTIDE SEQUENCE [LARGE SCALE GENOMIC DNA]</scope>
    <source>
        <strain evidence="4">H4-8 / FGSC 9210</strain>
    </source>
</reference>
<organism evidence="4">
    <name type="scientific">Schizophyllum commune (strain H4-8 / FGSC 9210)</name>
    <name type="common">Split gill fungus</name>
    <dbReference type="NCBI Taxonomy" id="578458"/>
    <lineage>
        <taxon>Eukaryota</taxon>
        <taxon>Fungi</taxon>
        <taxon>Dikarya</taxon>
        <taxon>Basidiomycota</taxon>
        <taxon>Agaricomycotina</taxon>
        <taxon>Agaricomycetes</taxon>
        <taxon>Agaricomycetidae</taxon>
        <taxon>Agaricales</taxon>
        <taxon>Schizophyllaceae</taxon>
        <taxon>Schizophyllum</taxon>
    </lineage>
</organism>
<proteinExistence type="predicted"/>
<dbReference type="eggNOG" id="KOG3429">
    <property type="taxonomic scope" value="Eukaryota"/>
</dbReference>
<dbReference type="InParanoid" id="D8PKC0"/>
<dbReference type="OMA" id="WYNSFDA"/>
<evidence type="ECO:0000313" key="4">
    <source>
        <dbReference type="Proteomes" id="UP000007431"/>
    </source>
</evidence>
<dbReference type="AlphaFoldDB" id="D8PKC0"/>
<dbReference type="SUPFAM" id="SSF110916">
    <property type="entry name" value="Peptidyl-tRNA hydrolase domain-like"/>
    <property type="match status" value="1"/>
</dbReference>
<name>D8PKC0_SCHCM</name>
<feature type="domain" description="Prokaryotic-type class I peptide chain release factors" evidence="2">
    <location>
        <begin position="49"/>
        <end position="180"/>
    </location>
</feature>
<dbReference type="PANTHER" id="PTHR11075">
    <property type="entry name" value="PEPTIDE CHAIN RELEASE FACTOR"/>
    <property type="match status" value="1"/>
</dbReference>
<dbReference type="FunCoup" id="D8PKC0">
    <property type="interactions" value="99"/>
</dbReference>
<dbReference type="PANTHER" id="PTHR11075:SF54">
    <property type="entry name" value="LARGE RIBOSOMAL SUBUNIT PROTEIN ML62"/>
    <property type="match status" value="1"/>
</dbReference>
<dbReference type="KEGG" id="scm:SCHCO_02623710"/>
<accession>D8PKC0</accession>
<dbReference type="Pfam" id="PF00472">
    <property type="entry name" value="RF-1"/>
    <property type="match status" value="1"/>
</dbReference>
<gene>
    <name evidence="3" type="ORF">SCHCODRAFT_63658</name>
</gene>
<feature type="region of interest" description="Disordered" evidence="1">
    <location>
        <begin position="144"/>
        <end position="186"/>
    </location>
</feature>
<dbReference type="Gene3D" id="3.30.160.20">
    <property type="match status" value="1"/>
</dbReference>
<feature type="compositionally biased region" description="Basic and acidic residues" evidence="1">
    <location>
        <begin position="144"/>
        <end position="173"/>
    </location>
</feature>
<dbReference type="GO" id="GO:0016150">
    <property type="term" value="F:translation release factor activity, codon nonspecific"/>
    <property type="evidence" value="ECO:0007669"/>
    <property type="project" value="TreeGrafter"/>
</dbReference>
<dbReference type="VEuPathDB" id="FungiDB:SCHCODRAFT_02623710"/>
<dbReference type="InterPro" id="IPR000352">
    <property type="entry name" value="Pep_chain_release_fac_I"/>
</dbReference>
<dbReference type="STRING" id="578458.D8PKC0"/>
<evidence type="ECO:0000313" key="3">
    <source>
        <dbReference type="EMBL" id="EFJ03275.1"/>
    </source>
</evidence>
<dbReference type="GeneID" id="9589202"/>
<protein>
    <recommendedName>
        <fullName evidence="2">Prokaryotic-type class I peptide chain release factors domain-containing protein</fullName>
    </recommendedName>
</protein>
<dbReference type="OrthoDB" id="270639at2759"/>
<dbReference type="RefSeq" id="XP_003038177.1">
    <property type="nucleotide sequence ID" value="XM_003038131.1"/>
</dbReference>
<dbReference type="GO" id="GO:0005762">
    <property type="term" value="C:mitochondrial large ribosomal subunit"/>
    <property type="evidence" value="ECO:0007669"/>
    <property type="project" value="TreeGrafter"/>
</dbReference>
<keyword evidence="4" id="KW-1185">Reference proteome</keyword>
<dbReference type="GO" id="GO:0004045">
    <property type="term" value="F:peptidyl-tRNA hydrolase activity"/>
    <property type="evidence" value="ECO:0007669"/>
    <property type="project" value="TreeGrafter"/>
</dbReference>
<evidence type="ECO:0000259" key="2">
    <source>
        <dbReference type="Pfam" id="PF00472"/>
    </source>
</evidence>
<dbReference type="InterPro" id="IPR052104">
    <property type="entry name" value="Mito_Release_Factor_mL62"/>
</dbReference>